<dbReference type="Proteomes" id="UP000829196">
    <property type="component" value="Unassembled WGS sequence"/>
</dbReference>
<comment type="caution">
    <text evidence="5">The sequence shown here is derived from an EMBL/GenBank/DDBJ whole genome shotgun (WGS) entry which is preliminary data.</text>
</comment>
<dbReference type="Gene3D" id="3.10.10.10">
    <property type="entry name" value="HIV Type 1 Reverse Transcriptase, subunit A, domain 1"/>
    <property type="match status" value="1"/>
</dbReference>
<dbReference type="PANTHER" id="PTHR48475">
    <property type="entry name" value="RIBONUCLEASE H"/>
    <property type="match status" value="1"/>
</dbReference>
<evidence type="ECO:0000259" key="2">
    <source>
        <dbReference type="PROSITE" id="PS50878"/>
    </source>
</evidence>
<dbReference type="Pfam" id="PF00078">
    <property type="entry name" value="RVT_1"/>
    <property type="match status" value="1"/>
</dbReference>
<dbReference type="Gene3D" id="1.10.340.70">
    <property type="match status" value="1"/>
</dbReference>
<dbReference type="Gene3D" id="3.30.70.270">
    <property type="match status" value="2"/>
</dbReference>
<evidence type="ECO:0000259" key="4">
    <source>
        <dbReference type="PROSITE" id="PS50994"/>
    </source>
</evidence>
<dbReference type="InterPro" id="IPR043502">
    <property type="entry name" value="DNA/RNA_pol_sf"/>
</dbReference>
<dbReference type="Gene3D" id="3.30.420.10">
    <property type="entry name" value="Ribonuclease H-like superfamily/Ribonuclease H"/>
    <property type="match status" value="2"/>
</dbReference>
<keyword evidence="6" id="KW-1185">Reference proteome</keyword>
<gene>
    <name evidence="5" type="ORF">KFK09_012736</name>
</gene>
<dbReference type="GO" id="GO:0003676">
    <property type="term" value="F:nucleic acid binding"/>
    <property type="evidence" value="ECO:0007669"/>
    <property type="project" value="InterPro"/>
</dbReference>
<reference evidence="5" key="1">
    <citation type="journal article" date="2022" name="Front. Genet.">
        <title>Chromosome-Scale Assembly of the Dendrobium nobile Genome Provides Insights Into the Molecular Mechanism of the Biosynthesis of the Medicinal Active Ingredient of Dendrobium.</title>
        <authorList>
            <person name="Xu Q."/>
            <person name="Niu S.-C."/>
            <person name="Li K.-L."/>
            <person name="Zheng P.-J."/>
            <person name="Zhang X.-J."/>
            <person name="Jia Y."/>
            <person name="Liu Y."/>
            <person name="Niu Y.-X."/>
            <person name="Yu L.-H."/>
            <person name="Chen D.-F."/>
            <person name="Zhang G.-Q."/>
        </authorList>
    </citation>
    <scope>NUCLEOTIDE SEQUENCE</scope>
    <source>
        <tissue evidence="5">Leaf</tissue>
    </source>
</reference>
<dbReference type="CDD" id="cd09279">
    <property type="entry name" value="RNase_HI_like"/>
    <property type="match status" value="1"/>
</dbReference>
<dbReference type="GO" id="GO:0004523">
    <property type="term" value="F:RNA-DNA hybrid ribonuclease activity"/>
    <property type="evidence" value="ECO:0007669"/>
    <property type="project" value="InterPro"/>
</dbReference>
<dbReference type="CDD" id="cd00303">
    <property type="entry name" value="retropepsin_like"/>
    <property type="match status" value="1"/>
</dbReference>
<dbReference type="InterPro" id="IPR001584">
    <property type="entry name" value="Integrase_cat-core"/>
</dbReference>
<proteinExistence type="predicted"/>
<dbReference type="PROSITE" id="PS50994">
    <property type="entry name" value="INTEGRASE"/>
    <property type="match status" value="1"/>
</dbReference>
<feature type="domain" description="Integrase catalytic" evidence="4">
    <location>
        <begin position="1095"/>
        <end position="1254"/>
    </location>
</feature>
<dbReference type="InterPro" id="IPR002156">
    <property type="entry name" value="RNaseH_domain"/>
</dbReference>
<evidence type="ECO:0000313" key="5">
    <source>
        <dbReference type="EMBL" id="KAI0512100.1"/>
    </source>
</evidence>
<dbReference type="InterPro" id="IPR041588">
    <property type="entry name" value="Integrase_H2C2"/>
</dbReference>
<feature type="domain" description="Reverse transcriptase" evidence="2">
    <location>
        <begin position="401"/>
        <end position="580"/>
    </location>
</feature>
<dbReference type="InterPro" id="IPR043128">
    <property type="entry name" value="Rev_trsase/Diguanyl_cyclase"/>
</dbReference>
<protein>
    <submittedName>
        <fullName evidence="5">Uncharacterized protein</fullName>
    </submittedName>
</protein>
<dbReference type="SUPFAM" id="SSF53098">
    <property type="entry name" value="Ribonuclease H-like"/>
    <property type="match status" value="2"/>
</dbReference>
<dbReference type="Pfam" id="PF13456">
    <property type="entry name" value="RVT_3"/>
    <property type="match status" value="1"/>
</dbReference>
<dbReference type="Pfam" id="PF00665">
    <property type="entry name" value="rve"/>
    <property type="match status" value="1"/>
</dbReference>
<evidence type="ECO:0000259" key="3">
    <source>
        <dbReference type="PROSITE" id="PS50879"/>
    </source>
</evidence>
<organism evidence="5 6">
    <name type="scientific">Dendrobium nobile</name>
    <name type="common">Orchid</name>
    <dbReference type="NCBI Taxonomy" id="94219"/>
    <lineage>
        <taxon>Eukaryota</taxon>
        <taxon>Viridiplantae</taxon>
        <taxon>Streptophyta</taxon>
        <taxon>Embryophyta</taxon>
        <taxon>Tracheophyta</taxon>
        <taxon>Spermatophyta</taxon>
        <taxon>Magnoliopsida</taxon>
        <taxon>Liliopsida</taxon>
        <taxon>Asparagales</taxon>
        <taxon>Orchidaceae</taxon>
        <taxon>Epidendroideae</taxon>
        <taxon>Malaxideae</taxon>
        <taxon>Dendrobiinae</taxon>
        <taxon>Dendrobium</taxon>
    </lineage>
</organism>
<dbReference type="EMBL" id="JAGYWB010000009">
    <property type="protein sequence ID" value="KAI0512100.1"/>
    <property type="molecule type" value="Genomic_DNA"/>
</dbReference>
<sequence length="1383" mass="155791">MAIRDQESVKWPYPLKPNTGNQEQYCHFHRSRGHTTEACRQLKEEIERLIRQGYLRQFVKNPTVREETVPTGGQDQQKQSTNNRQMVGEIETIAGGPSTPCQVLVAENKEPPTKKLHVDHSITFKESDLEGVKNPHQDPLVISAGIGNPCYNVKRILVDNGSSVDVLFYSTFLSMGLSREKLQPAAGPLYGFDNRPVRVEGTITLPVVLGEFPRQVEHPILFIVVKSESAYNAIFGRPLQTIFGAVASIPHLKLKFPTPLGIGTVRGDQQVAQSCYLRQAQPRSSVTLSIEDFDLRSEDTPQRASPIEDLTCVSLSEEHPSRTVQIGSLLSDTEKEEYVDFLRTNQDVFAWSSADMPGINPEIIMHSLKINPACKPVIQKKRNFALERQLAIEQEVDKLLKARFIREVHYPSWLANVVMVRKTNGTWRMCVDYTDLNKACPKNSFPLPRIDQLVDATSGHQMLSFMDAYSGYNQIQMDPADEEATSFQTDKGLYCYLVMPFGLKNAGATYQRLMNKVFKNLIGRTMEVYVDDMLVKSLEKSQHISDLEECFNLLRSYNMRLNPSKCAFGVTSGKFLGFMVTHRGIEANPEKIKALRDMLPPRNIKEVQRLNGRIAALSRFLARSGDKYLPFFKILRGARSSGFQWTDKCQEAFEQLRTYLASPPLLSKPIPGEILYMYMAVSSQAISSVLVRMDDSTQRPVYYISKVLSDVEMRYPLADKTALALVFSARKLRPYFQAHAIRVYTNLPLKNILQKPEASGRLIKWSVELGEFDIQFLPRPDIKSQVLADFVVECTSYTSEELPDVSPSSSCWTLYVDGASGSSGAGAGILLISPQKATFEYGLRLKFPATNNVAEYEALIAGLRLAIDCEVQDLVVHTDSQLVASQVEGEFDTHNPLLAQYCQIVKTLLAQIAKHQVIHILREQNTRADSLSKLATSTTGDVFKRKFIEEIHFPSIQGSWVLQSIDESKEVSWIDPILALLQEGSLPEDPAMAVRLRRQAANFTIINGELYKRSFTGPYLKCLPPSEANYALREVHSGICGEHLGGRALAQKVLRQGFYWPTIKQDALELVRKCNSCQLHANLTHLPAVEISTLQSPWPFAQWGIDIMGPFPMATGQRKFIILAVDYFTKWVEAEPLAKITEANAKQFLWKSIICRFGIPAKVITDNGTQFTGRVFTTFCKDLHIHLVHTAVAHPQTNGQTEVTNRTILRGLKTRLEKAGGQWADELPNVLWAYRTTARTPTGETPYNLCFGTEAVIPVDIGVPSHRVQTFDSNTNDEKLRHNLDLLPEVRNGTILKVAAYHQRVARHYNRRMKPRHISVGDLVLRSIEAAGKGPQRNKLSPLWEGPYLVAAMVKPGTFKLKDAEGKMLPRTWNIENLRKYYQ</sequence>
<dbReference type="PANTHER" id="PTHR48475:SF2">
    <property type="entry name" value="RIBONUCLEASE H"/>
    <property type="match status" value="1"/>
</dbReference>
<dbReference type="FunFam" id="3.30.420.10:FF:000032">
    <property type="entry name" value="Retrovirus-related Pol polyprotein from transposon 297-like Protein"/>
    <property type="match status" value="1"/>
</dbReference>
<dbReference type="InterPro" id="IPR036397">
    <property type="entry name" value="RNaseH_sf"/>
</dbReference>
<dbReference type="InterPro" id="IPR012337">
    <property type="entry name" value="RNaseH-like_sf"/>
</dbReference>
<dbReference type="OrthoDB" id="786261at2759"/>
<feature type="compositionally biased region" description="Polar residues" evidence="1">
    <location>
        <begin position="71"/>
        <end position="82"/>
    </location>
</feature>
<feature type="region of interest" description="Disordered" evidence="1">
    <location>
        <begin position="62"/>
        <end position="82"/>
    </location>
</feature>
<accession>A0A8T3BIJ6</accession>
<dbReference type="SUPFAM" id="SSF56672">
    <property type="entry name" value="DNA/RNA polymerases"/>
    <property type="match status" value="1"/>
</dbReference>
<evidence type="ECO:0000313" key="6">
    <source>
        <dbReference type="Proteomes" id="UP000829196"/>
    </source>
</evidence>
<dbReference type="Pfam" id="PF17919">
    <property type="entry name" value="RT_RNaseH_2"/>
    <property type="match status" value="1"/>
</dbReference>
<dbReference type="InterPro" id="IPR041577">
    <property type="entry name" value="RT_RNaseH_2"/>
</dbReference>
<dbReference type="PROSITE" id="PS50878">
    <property type="entry name" value="RT_POL"/>
    <property type="match status" value="1"/>
</dbReference>
<dbReference type="Pfam" id="PF17921">
    <property type="entry name" value="Integrase_H2C2"/>
    <property type="match status" value="1"/>
</dbReference>
<evidence type="ECO:0000256" key="1">
    <source>
        <dbReference type="SAM" id="MobiDB-lite"/>
    </source>
</evidence>
<name>A0A8T3BIJ6_DENNO</name>
<feature type="domain" description="RNase H type-1" evidence="3">
    <location>
        <begin position="808"/>
        <end position="937"/>
    </location>
</feature>
<dbReference type="PROSITE" id="PS50879">
    <property type="entry name" value="RNASE_H_1"/>
    <property type="match status" value="1"/>
</dbReference>
<dbReference type="CDD" id="cd01647">
    <property type="entry name" value="RT_LTR"/>
    <property type="match status" value="1"/>
</dbReference>
<dbReference type="InterPro" id="IPR000477">
    <property type="entry name" value="RT_dom"/>
</dbReference>
<dbReference type="GO" id="GO:0015074">
    <property type="term" value="P:DNA integration"/>
    <property type="evidence" value="ECO:0007669"/>
    <property type="project" value="InterPro"/>
</dbReference>